<evidence type="ECO:0000256" key="2">
    <source>
        <dbReference type="SAM" id="Phobius"/>
    </source>
</evidence>
<feature type="compositionally biased region" description="Basic and acidic residues" evidence="1">
    <location>
        <begin position="634"/>
        <end position="643"/>
    </location>
</feature>
<dbReference type="EMBL" id="BOPF01000030">
    <property type="protein sequence ID" value="GIJ49725.1"/>
    <property type="molecule type" value="Genomic_DNA"/>
</dbReference>
<feature type="compositionally biased region" description="Basic and acidic residues" evidence="1">
    <location>
        <begin position="668"/>
        <end position="679"/>
    </location>
</feature>
<proteinExistence type="predicted"/>
<feature type="compositionally biased region" description="Basic and acidic residues" evidence="1">
    <location>
        <begin position="250"/>
        <end position="263"/>
    </location>
</feature>
<feature type="region of interest" description="Disordered" evidence="1">
    <location>
        <begin position="73"/>
        <end position="96"/>
    </location>
</feature>
<keyword evidence="2" id="KW-0472">Membrane</keyword>
<feature type="compositionally biased region" description="Low complexity" evidence="1">
    <location>
        <begin position="358"/>
        <end position="367"/>
    </location>
</feature>
<keyword evidence="2" id="KW-0812">Transmembrane</keyword>
<reference evidence="3" key="1">
    <citation type="submission" date="2021-01" db="EMBL/GenBank/DDBJ databases">
        <title>Whole genome shotgun sequence of Virgisporangium aliadipatigenens NBRC 105644.</title>
        <authorList>
            <person name="Komaki H."/>
            <person name="Tamura T."/>
        </authorList>
    </citation>
    <scope>NUCLEOTIDE SEQUENCE</scope>
    <source>
        <strain evidence="3">NBRC 105644</strain>
    </source>
</reference>
<comment type="caution">
    <text evidence="3">The sequence shown here is derived from an EMBL/GenBank/DDBJ whole genome shotgun (WGS) entry which is preliminary data.</text>
</comment>
<evidence type="ECO:0000313" key="3">
    <source>
        <dbReference type="EMBL" id="GIJ49725.1"/>
    </source>
</evidence>
<feature type="compositionally biased region" description="Basic and acidic residues" evidence="1">
    <location>
        <begin position="452"/>
        <end position="473"/>
    </location>
</feature>
<feature type="compositionally biased region" description="Acidic residues" evidence="1">
    <location>
        <begin position="431"/>
        <end position="442"/>
    </location>
</feature>
<evidence type="ECO:0000256" key="1">
    <source>
        <dbReference type="SAM" id="MobiDB-lite"/>
    </source>
</evidence>
<protein>
    <submittedName>
        <fullName evidence="3">Uncharacterized protein</fullName>
    </submittedName>
</protein>
<keyword evidence="2" id="KW-1133">Transmembrane helix</keyword>
<keyword evidence="4" id="KW-1185">Reference proteome</keyword>
<sequence length="864" mass="89051">MSAKGAPLYARMLRLRRIRVGGLASFLFVECAIAAGILLALAELVSWWAVPLLPVLVAAVVKVNDMVGGVGGMASSRQSAPPVEEVPVESSSWFDDDETGRELAGALSIARTGGVYGSRHAQAHGDPYDSHGGAAYESRGGLALEERDPWDAEQEHVAHEEPVGTVSARAGRRDFLEHTRVGLGAVARHTHTDAHEPQADDRPITIDDWSASGFDARTASWTDTSGGRRRAPDSDGHQDAPERVGPSGGERVDPSEGRQETTERVGFSGGRQGTPEHVGLSGGGQGTPERVGRHGTVETEPYVGGRRRAADDDESSRASRGIPTNSRWQYARGGSSGGRTTAFGVTAPVGTTLGGGTPPATAGRAPLIEGAPDPAMDGAVAGAERWGQHDSETLVPGTAHREPTAVDLNGRRSGRSTGARAYDRGRNDAYEQADDPADDGDIPADGQVAGRRSGEWRGAEDGFRDDDGYRDSGRWTPEQPAGQHDVRYAAGYEVDARAAGVPEGFDVDARAAGVEGGFDVDARAAGVADGYDARAAGVPGGAGRRDAGWEYDGSEADGWSDGEPYAQGGRGGFGADERAADGSYRGSDYASAAGRARRERGGGGADGRDYPAAEGQAAFAGQSIAGRSAGDPEYGGRDADGRDYAPAGGQAAGARSAGAQSPGGRSASAHEYDGHDAGGHHYAPAADQAAGARSASGRERGGREVSGADHAAAPGQERAPRNMPGQGYRSPTRGASIRRTSTRAVGGPDAAAGRSDRGRDFGPAGEQSRGGHDRPQESRSGGRRRAQEAAGTGASEPAQPPASTGVPGSGAPSRAHAIGAAVRRSMAMQAQLGNARVVQVSGRHSRHDSEPGAGLNERRFGGNR</sequence>
<gene>
    <name evidence="3" type="ORF">Val02_66110</name>
</gene>
<accession>A0A8J3YTP5</accession>
<dbReference type="RefSeq" id="WP_203903193.1">
    <property type="nucleotide sequence ID" value="NZ_BOPF01000030.1"/>
</dbReference>
<dbReference type="Proteomes" id="UP000619260">
    <property type="component" value="Unassembled WGS sequence"/>
</dbReference>
<feature type="region of interest" description="Disordered" evidence="1">
    <location>
        <begin position="534"/>
        <end position="864"/>
    </location>
</feature>
<feature type="region of interest" description="Disordered" evidence="1">
    <location>
        <begin position="187"/>
        <end position="484"/>
    </location>
</feature>
<feature type="compositionally biased region" description="Basic and acidic residues" evidence="1">
    <location>
        <begin position="696"/>
        <end position="707"/>
    </location>
</feature>
<feature type="compositionally biased region" description="Low complexity" evidence="1">
    <location>
        <begin position="81"/>
        <end position="92"/>
    </location>
</feature>
<dbReference type="AlphaFoldDB" id="A0A8J3YTP5"/>
<feature type="compositionally biased region" description="Basic and acidic residues" evidence="1">
    <location>
        <begin position="230"/>
        <end position="242"/>
    </location>
</feature>
<evidence type="ECO:0000313" key="4">
    <source>
        <dbReference type="Proteomes" id="UP000619260"/>
    </source>
</evidence>
<feature type="compositionally biased region" description="Low complexity" evidence="1">
    <location>
        <begin position="645"/>
        <end position="667"/>
    </location>
</feature>
<organism evidence="3 4">
    <name type="scientific">Virgisporangium aliadipatigenens</name>
    <dbReference type="NCBI Taxonomy" id="741659"/>
    <lineage>
        <taxon>Bacteria</taxon>
        <taxon>Bacillati</taxon>
        <taxon>Actinomycetota</taxon>
        <taxon>Actinomycetes</taxon>
        <taxon>Micromonosporales</taxon>
        <taxon>Micromonosporaceae</taxon>
        <taxon>Virgisporangium</taxon>
    </lineage>
</organism>
<name>A0A8J3YTP5_9ACTN</name>
<feature type="transmembrane region" description="Helical" evidence="2">
    <location>
        <begin position="20"/>
        <end position="41"/>
    </location>
</feature>
<feature type="compositionally biased region" description="Basic and acidic residues" evidence="1">
    <location>
        <begin position="190"/>
        <end position="205"/>
    </location>
</feature>